<organism evidence="1 2">
    <name type="scientific">Trapa incisa</name>
    <dbReference type="NCBI Taxonomy" id="236973"/>
    <lineage>
        <taxon>Eukaryota</taxon>
        <taxon>Viridiplantae</taxon>
        <taxon>Streptophyta</taxon>
        <taxon>Embryophyta</taxon>
        <taxon>Tracheophyta</taxon>
        <taxon>Spermatophyta</taxon>
        <taxon>Magnoliopsida</taxon>
        <taxon>eudicotyledons</taxon>
        <taxon>Gunneridae</taxon>
        <taxon>Pentapetalae</taxon>
        <taxon>rosids</taxon>
        <taxon>malvids</taxon>
        <taxon>Myrtales</taxon>
        <taxon>Lythraceae</taxon>
        <taxon>Trapa</taxon>
    </lineage>
</organism>
<protein>
    <submittedName>
        <fullName evidence="1">Uncharacterized protein</fullName>
    </submittedName>
</protein>
<comment type="caution">
    <text evidence="1">The sequence shown here is derived from an EMBL/GenBank/DDBJ whole genome shotgun (WGS) entry which is preliminary data.</text>
</comment>
<reference evidence="1 2" key="1">
    <citation type="journal article" date="2023" name="Hortic Res">
        <title>Pangenome of water caltrop reveals structural variations and asymmetric subgenome divergence after allopolyploidization.</title>
        <authorList>
            <person name="Zhang X."/>
            <person name="Chen Y."/>
            <person name="Wang L."/>
            <person name="Yuan Y."/>
            <person name="Fang M."/>
            <person name="Shi L."/>
            <person name="Lu R."/>
            <person name="Comes H.P."/>
            <person name="Ma Y."/>
            <person name="Chen Y."/>
            <person name="Huang G."/>
            <person name="Zhou Y."/>
            <person name="Zheng Z."/>
            <person name="Qiu Y."/>
        </authorList>
    </citation>
    <scope>NUCLEOTIDE SEQUENCE [LARGE SCALE GENOMIC DNA]</scope>
    <source>
        <tissue evidence="1">Roots</tissue>
    </source>
</reference>
<dbReference type="AlphaFoldDB" id="A0AAN7QTT8"/>
<accession>A0AAN7QTT8</accession>
<dbReference type="Proteomes" id="UP001345219">
    <property type="component" value="Chromosome 13"/>
</dbReference>
<evidence type="ECO:0000313" key="2">
    <source>
        <dbReference type="Proteomes" id="UP001345219"/>
    </source>
</evidence>
<keyword evidence="2" id="KW-1185">Reference proteome</keyword>
<dbReference type="EMBL" id="JAXIOK010000001">
    <property type="protein sequence ID" value="KAK4779539.1"/>
    <property type="molecule type" value="Genomic_DNA"/>
</dbReference>
<proteinExistence type="predicted"/>
<evidence type="ECO:0000313" key="1">
    <source>
        <dbReference type="EMBL" id="KAK4779539.1"/>
    </source>
</evidence>
<name>A0AAN7QTT8_9MYRT</name>
<gene>
    <name evidence="1" type="ORF">SAY87_015645</name>
</gene>
<sequence>MVFFAALYIFIGCPNGRSLSPNGESMSCSQLESALFSYLSFFLIVFSIFFSCPDLSCWDTVIKLFTRSRLSYSAEIVSSSSLMPDFLFSISSLVPVSFMLRHHIE</sequence>